<reference evidence="1 2" key="1">
    <citation type="submission" date="2020-08" db="EMBL/GenBank/DDBJ databases">
        <title>Cohnella phylogeny.</title>
        <authorList>
            <person name="Dunlap C."/>
        </authorList>
    </citation>
    <scope>NUCLEOTIDE SEQUENCE [LARGE SCALE GENOMIC DNA]</scope>
    <source>
        <strain evidence="1 2">CBP 2801</strain>
    </source>
</reference>
<dbReference type="AlphaFoldDB" id="A0A7X0SKZ2"/>
<proteinExistence type="predicted"/>
<dbReference type="RefSeq" id="WP_185129584.1">
    <property type="nucleotide sequence ID" value="NZ_JACJVO010000016.1"/>
</dbReference>
<gene>
    <name evidence="1" type="ORF">H7C18_13405</name>
</gene>
<protein>
    <submittedName>
        <fullName evidence="1">Uncharacterized protein</fullName>
    </submittedName>
</protein>
<keyword evidence="2" id="KW-1185">Reference proteome</keyword>
<name>A0A7X0SKZ2_9BACL</name>
<comment type="caution">
    <text evidence="1">The sequence shown here is derived from an EMBL/GenBank/DDBJ whole genome shotgun (WGS) entry which is preliminary data.</text>
</comment>
<organism evidence="1 2">
    <name type="scientific">Cohnella zeiphila</name>
    <dbReference type="NCBI Taxonomy" id="2761120"/>
    <lineage>
        <taxon>Bacteria</taxon>
        <taxon>Bacillati</taxon>
        <taxon>Bacillota</taxon>
        <taxon>Bacilli</taxon>
        <taxon>Bacillales</taxon>
        <taxon>Paenibacillaceae</taxon>
        <taxon>Cohnella</taxon>
    </lineage>
</organism>
<evidence type="ECO:0000313" key="2">
    <source>
        <dbReference type="Proteomes" id="UP000564644"/>
    </source>
</evidence>
<evidence type="ECO:0000313" key="1">
    <source>
        <dbReference type="EMBL" id="MBB6731912.1"/>
    </source>
</evidence>
<accession>A0A7X0SKZ2</accession>
<dbReference type="Proteomes" id="UP000564644">
    <property type="component" value="Unassembled WGS sequence"/>
</dbReference>
<sequence length="88" mass="10329">MRLNADKIQVGKRYVMVERPLYKAIVTIIADERGKSGKDWDGWKVRFEEVHGRMNPKIGTEISVGWSEKYSHYAPIEFYEIEEATNHE</sequence>
<dbReference type="EMBL" id="JACJVO010000016">
    <property type="protein sequence ID" value="MBB6731912.1"/>
    <property type="molecule type" value="Genomic_DNA"/>
</dbReference>